<sequence length="189" mass="21406">MRLFAKTRQQVLAKSDDWNGSIISRLPRRSNKLMLCDEAAYSRYSQHSTAPNPAKFNQNQLPPLKDVLNDMFDQNRLLPLGPISPVNDSNYREGVLQPSSPDISGEFSAISAASSFALFKFFPSYQNRADSVRPWTVTRLDQAVRPPARVRTTHDDLEMTYLAGRRRSGRRAEGCWPLGRHLETVQTSP</sequence>
<reference evidence="1" key="1">
    <citation type="submission" date="2023-01" db="EMBL/GenBank/DDBJ databases">
        <title>Colletotrichum chrysophilum M932 genome sequence.</title>
        <authorList>
            <person name="Baroncelli R."/>
        </authorList>
    </citation>
    <scope>NUCLEOTIDE SEQUENCE</scope>
    <source>
        <strain evidence="1">M932</strain>
    </source>
</reference>
<evidence type="ECO:0000313" key="2">
    <source>
        <dbReference type="Proteomes" id="UP001243330"/>
    </source>
</evidence>
<protein>
    <submittedName>
        <fullName evidence="1">Uncharacterized protein</fullName>
    </submittedName>
</protein>
<proteinExistence type="predicted"/>
<organism evidence="1 2">
    <name type="scientific">Colletotrichum chrysophilum</name>
    <dbReference type="NCBI Taxonomy" id="1836956"/>
    <lineage>
        <taxon>Eukaryota</taxon>
        <taxon>Fungi</taxon>
        <taxon>Dikarya</taxon>
        <taxon>Ascomycota</taxon>
        <taxon>Pezizomycotina</taxon>
        <taxon>Sordariomycetes</taxon>
        <taxon>Hypocreomycetidae</taxon>
        <taxon>Glomerellales</taxon>
        <taxon>Glomerellaceae</taxon>
        <taxon>Colletotrichum</taxon>
        <taxon>Colletotrichum gloeosporioides species complex</taxon>
    </lineage>
</organism>
<dbReference type="AlphaFoldDB" id="A0AAD9E9R4"/>
<keyword evidence="2" id="KW-1185">Reference proteome</keyword>
<dbReference type="Proteomes" id="UP001243330">
    <property type="component" value="Unassembled WGS sequence"/>
</dbReference>
<evidence type="ECO:0000313" key="1">
    <source>
        <dbReference type="EMBL" id="KAK1839807.1"/>
    </source>
</evidence>
<dbReference type="EMBL" id="JAQOWY010000626">
    <property type="protein sequence ID" value="KAK1839807.1"/>
    <property type="molecule type" value="Genomic_DNA"/>
</dbReference>
<comment type="caution">
    <text evidence="1">The sequence shown here is derived from an EMBL/GenBank/DDBJ whole genome shotgun (WGS) entry which is preliminary data.</text>
</comment>
<gene>
    <name evidence="1" type="ORF">CCHR01_17571</name>
</gene>
<name>A0AAD9E9R4_9PEZI</name>
<accession>A0AAD9E9R4</accession>